<feature type="compositionally biased region" description="Polar residues" evidence="7">
    <location>
        <begin position="203"/>
        <end position="216"/>
    </location>
</feature>
<keyword evidence="5" id="KW-0539">Nucleus</keyword>
<dbReference type="PROSITE" id="PS50157">
    <property type="entry name" value="ZINC_FINGER_C2H2_2"/>
    <property type="match status" value="1"/>
</dbReference>
<evidence type="ECO:0000256" key="5">
    <source>
        <dbReference type="ARBA" id="ARBA00023242"/>
    </source>
</evidence>
<proteinExistence type="predicted"/>
<dbReference type="InterPro" id="IPR003656">
    <property type="entry name" value="Znf_BED"/>
</dbReference>
<feature type="compositionally biased region" description="Polar residues" evidence="7">
    <location>
        <begin position="303"/>
        <end position="317"/>
    </location>
</feature>
<accession>W2S0V4</accession>
<reference evidence="10 11" key="1">
    <citation type="submission" date="2013-03" db="EMBL/GenBank/DDBJ databases">
        <title>The Genome Sequence of Phialophora europaea CBS 101466.</title>
        <authorList>
            <consortium name="The Broad Institute Genomics Platform"/>
            <person name="Cuomo C."/>
            <person name="de Hoog S."/>
            <person name="Gorbushina A."/>
            <person name="Walker B."/>
            <person name="Young S.K."/>
            <person name="Zeng Q."/>
            <person name="Gargeya S."/>
            <person name="Fitzgerald M."/>
            <person name="Haas B."/>
            <person name="Abouelleil A."/>
            <person name="Allen A.W."/>
            <person name="Alvarado L."/>
            <person name="Arachchi H.M."/>
            <person name="Berlin A.M."/>
            <person name="Chapman S.B."/>
            <person name="Gainer-Dewar J."/>
            <person name="Goldberg J."/>
            <person name="Griggs A."/>
            <person name="Gujja S."/>
            <person name="Hansen M."/>
            <person name="Howarth C."/>
            <person name="Imamovic A."/>
            <person name="Ireland A."/>
            <person name="Larimer J."/>
            <person name="McCowan C."/>
            <person name="Murphy C."/>
            <person name="Pearson M."/>
            <person name="Poon T.W."/>
            <person name="Priest M."/>
            <person name="Roberts A."/>
            <person name="Saif S."/>
            <person name="Shea T."/>
            <person name="Sisk P."/>
            <person name="Sykes S."/>
            <person name="Wortman J."/>
            <person name="Nusbaum C."/>
            <person name="Birren B."/>
        </authorList>
    </citation>
    <scope>NUCLEOTIDE SEQUENCE [LARGE SCALE GENOMIC DNA]</scope>
    <source>
        <strain evidence="10 11">CBS 101466</strain>
    </source>
</reference>
<evidence type="ECO:0000256" key="3">
    <source>
        <dbReference type="ARBA" id="ARBA00022771"/>
    </source>
</evidence>
<keyword evidence="2" id="KW-0479">Metal-binding</keyword>
<dbReference type="PANTHER" id="PTHR23215:SF0">
    <property type="entry name" value="BUB3-INTERACTING AND GLEBS MOTIF-CONTAINING PROTEIN ZNF207"/>
    <property type="match status" value="1"/>
</dbReference>
<dbReference type="SMART" id="SM00355">
    <property type="entry name" value="ZnF_C2H2"/>
    <property type="match status" value="2"/>
</dbReference>
<dbReference type="PANTHER" id="PTHR23215">
    <property type="entry name" value="ZINC FINGER PROTEIN 207"/>
    <property type="match status" value="1"/>
</dbReference>
<sequence length="497" mass="52575">MTKKKRNHPDVEEILARPWCYYCERDFDDLKILINHQKAKHFKCERCGRRLSTAGGLSVHMSQVHKETLTAVDNALPNRAGLDIEIFGMEGIPEDVAVQHNQRVLQQFHEHQAQRQAASGTGPGGAGGGGKKPKIEDKMSLKERLAAHKAAKAAAQDGDGSTSGGNTPVASITTPAPGTFVSSPFSAPSKTLLTVISQSGPSYQQPYNAPPTNGAYNQPPAYSPAQATAPGYPPPPQPAYGQSPVSYAQPPSHQPYPQAQPYAQPPPPNFQQPPPSSYPPQPAFSPPPYQGQSPYPGQQYQQNGTSPYPGQQRSFSGSPAPPVNQHASPTTAPSHFPKPVHTGTVSLPTAPGLPQRPAVGAPPVSGYLFQQMHQGAIPAPHNHNAQYQKQEAAPGAAPSTASPAEIPNPSAIDDLISSVTGKDGSATHSPAPATSNEVVPAPAAVKEKPAEEKKDKEKSKATRLVYQDAELSMEEKLASLSRFAFTAPLEQAPAAAA</sequence>
<organism evidence="10 11">
    <name type="scientific">Cyphellophora europaea (strain CBS 101466)</name>
    <name type="common">Phialophora europaea</name>
    <dbReference type="NCBI Taxonomy" id="1220924"/>
    <lineage>
        <taxon>Eukaryota</taxon>
        <taxon>Fungi</taxon>
        <taxon>Dikarya</taxon>
        <taxon>Ascomycota</taxon>
        <taxon>Pezizomycotina</taxon>
        <taxon>Eurotiomycetes</taxon>
        <taxon>Chaetothyriomycetidae</taxon>
        <taxon>Chaetothyriales</taxon>
        <taxon>Cyphellophoraceae</taxon>
        <taxon>Cyphellophora</taxon>
    </lineage>
</organism>
<gene>
    <name evidence="10" type="ORF">HMPREF1541_03614</name>
</gene>
<feature type="compositionally biased region" description="Gly residues" evidence="7">
    <location>
        <begin position="121"/>
        <end position="130"/>
    </location>
</feature>
<evidence type="ECO:0000259" key="9">
    <source>
        <dbReference type="PROSITE" id="PS50808"/>
    </source>
</evidence>
<dbReference type="eggNOG" id="KOG2893">
    <property type="taxonomic scope" value="Eukaryota"/>
</dbReference>
<feature type="compositionally biased region" description="Polar residues" evidence="7">
    <location>
        <begin position="164"/>
        <end position="175"/>
    </location>
</feature>
<dbReference type="PROSITE" id="PS50808">
    <property type="entry name" value="ZF_BED"/>
    <property type="match status" value="1"/>
</dbReference>
<dbReference type="PROSITE" id="PS00028">
    <property type="entry name" value="ZINC_FINGER_C2H2_1"/>
    <property type="match status" value="1"/>
</dbReference>
<feature type="domain" description="BED-type" evidence="9">
    <location>
        <begin position="13"/>
        <end position="72"/>
    </location>
</feature>
<comment type="subcellular location">
    <subcellularLocation>
        <location evidence="1">Nucleus</location>
    </subcellularLocation>
</comment>
<dbReference type="OrthoDB" id="1306014at2759"/>
<dbReference type="SUPFAM" id="SSF57667">
    <property type="entry name" value="beta-beta-alpha zinc fingers"/>
    <property type="match status" value="1"/>
</dbReference>
<feature type="compositionally biased region" description="Basic and acidic residues" evidence="7">
    <location>
        <begin position="133"/>
        <end position="146"/>
    </location>
</feature>
<evidence type="ECO:0008006" key="12">
    <source>
        <dbReference type="Google" id="ProtNLM"/>
    </source>
</evidence>
<dbReference type="RefSeq" id="XP_008716187.1">
    <property type="nucleotide sequence ID" value="XM_008717965.1"/>
</dbReference>
<feature type="domain" description="C2H2-type" evidence="8">
    <location>
        <begin position="42"/>
        <end position="65"/>
    </location>
</feature>
<dbReference type="Proteomes" id="UP000030752">
    <property type="component" value="Unassembled WGS sequence"/>
</dbReference>
<feature type="compositionally biased region" description="Polar residues" evidence="7">
    <location>
        <begin position="426"/>
        <end position="436"/>
    </location>
</feature>
<dbReference type="InParanoid" id="W2S0V4"/>
<feature type="compositionally biased region" description="Pro residues" evidence="7">
    <location>
        <begin position="263"/>
        <end position="289"/>
    </location>
</feature>
<evidence type="ECO:0000313" key="11">
    <source>
        <dbReference type="Proteomes" id="UP000030752"/>
    </source>
</evidence>
<dbReference type="STRING" id="1220924.W2S0V4"/>
<dbReference type="Gene3D" id="3.30.160.60">
    <property type="entry name" value="Classic Zinc Finger"/>
    <property type="match status" value="1"/>
</dbReference>
<keyword evidence="11" id="KW-1185">Reference proteome</keyword>
<name>W2S0V4_CYPE1</name>
<feature type="compositionally biased region" description="Basic and acidic residues" evidence="7">
    <location>
        <begin position="445"/>
        <end position="460"/>
    </location>
</feature>
<dbReference type="EMBL" id="KB822719">
    <property type="protein sequence ID" value="ETN41678.1"/>
    <property type="molecule type" value="Genomic_DNA"/>
</dbReference>
<dbReference type="AlphaFoldDB" id="W2S0V4"/>
<dbReference type="GeneID" id="19970953"/>
<feature type="compositionally biased region" description="Low complexity" evidence="7">
    <location>
        <begin position="392"/>
        <end position="404"/>
    </location>
</feature>
<dbReference type="VEuPathDB" id="FungiDB:HMPREF1541_03614"/>
<evidence type="ECO:0000259" key="8">
    <source>
        <dbReference type="PROSITE" id="PS50157"/>
    </source>
</evidence>
<dbReference type="HOGENOM" id="CLU_037132_0_1_1"/>
<evidence type="ECO:0000313" key="10">
    <source>
        <dbReference type="EMBL" id="ETN41678.1"/>
    </source>
</evidence>
<keyword evidence="4" id="KW-0862">Zinc</keyword>
<evidence type="ECO:0000256" key="7">
    <source>
        <dbReference type="SAM" id="MobiDB-lite"/>
    </source>
</evidence>
<dbReference type="CDD" id="cd20908">
    <property type="entry name" value="SUF4-like"/>
    <property type="match status" value="1"/>
</dbReference>
<dbReference type="InterPro" id="IPR013087">
    <property type="entry name" value="Znf_C2H2_type"/>
</dbReference>
<evidence type="ECO:0000256" key="1">
    <source>
        <dbReference type="ARBA" id="ARBA00004123"/>
    </source>
</evidence>
<feature type="region of interest" description="Disordered" evidence="7">
    <location>
        <begin position="203"/>
        <end position="461"/>
    </location>
</feature>
<dbReference type="InterPro" id="IPR036236">
    <property type="entry name" value="Znf_C2H2_sf"/>
</dbReference>
<keyword evidence="3 6" id="KW-0863">Zinc-finger</keyword>
<evidence type="ECO:0000256" key="6">
    <source>
        <dbReference type="PROSITE-ProRule" id="PRU00042"/>
    </source>
</evidence>
<dbReference type="GO" id="GO:0008270">
    <property type="term" value="F:zinc ion binding"/>
    <property type="evidence" value="ECO:0007669"/>
    <property type="project" value="UniProtKB-KW"/>
</dbReference>
<evidence type="ECO:0000256" key="4">
    <source>
        <dbReference type="ARBA" id="ARBA00022833"/>
    </source>
</evidence>
<feature type="compositionally biased region" description="Low complexity" evidence="7">
    <location>
        <begin position="290"/>
        <end position="302"/>
    </location>
</feature>
<feature type="compositionally biased region" description="Low complexity" evidence="7">
    <location>
        <begin position="239"/>
        <end position="262"/>
    </location>
</feature>
<dbReference type="GO" id="GO:0005634">
    <property type="term" value="C:nucleus"/>
    <property type="evidence" value="ECO:0007669"/>
    <property type="project" value="UniProtKB-SubCell"/>
</dbReference>
<dbReference type="FunFam" id="3.30.160.60:FF:000354">
    <property type="entry name" value="C2H2 finger domain-containing protein"/>
    <property type="match status" value="1"/>
</dbReference>
<dbReference type="GO" id="GO:0003677">
    <property type="term" value="F:DNA binding"/>
    <property type="evidence" value="ECO:0007669"/>
    <property type="project" value="InterPro"/>
</dbReference>
<evidence type="ECO:0000256" key="2">
    <source>
        <dbReference type="ARBA" id="ARBA00022723"/>
    </source>
</evidence>
<feature type="region of interest" description="Disordered" evidence="7">
    <location>
        <begin position="108"/>
        <end position="175"/>
    </location>
</feature>
<protein>
    <recommendedName>
        <fullName evidence="12">C2H2-type domain-containing protein</fullName>
    </recommendedName>
</protein>